<name>A0ACA9TL46_BIOOC</name>
<evidence type="ECO:0000313" key="1">
    <source>
        <dbReference type="EMBL" id="CAG9941659.1"/>
    </source>
</evidence>
<sequence>MDSLLELLKDTSGRRLALLEEELDTLGRDALSYPDDFFSTKANKYPAGLFSHEKLFEISCSVLNQCKSFAKGDKPNDPFTNADGKDDPIRTSNPPKDPSEAKEMLYTSLRQLETYEQFLLWQLDVRNASRINRHSGLGEQYQQYRSGYRTRSQHFLSLREFLGHGISFEEAWIADRSLTLATMYSAGDICLYLYRYFGAVEEWARYKGSIKQPPRLLPSPDEQDPWSTYLEFLYYHSLCQEASGDRVIALEVEMSREWAMLARENLLQPTDTALSLVYRREVQEDFPEATGAYSYEKIVSSWKRLRQVTEVADYQSASLGWAWDMMDSFVRNS</sequence>
<organism evidence="1 2">
    <name type="scientific">Clonostachys rosea f. rosea IK726</name>
    <dbReference type="NCBI Taxonomy" id="1349383"/>
    <lineage>
        <taxon>Eukaryota</taxon>
        <taxon>Fungi</taxon>
        <taxon>Dikarya</taxon>
        <taxon>Ascomycota</taxon>
        <taxon>Pezizomycotina</taxon>
        <taxon>Sordariomycetes</taxon>
        <taxon>Hypocreomycetidae</taxon>
        <taxon>Hypocreales</taxon>
        <taxon>Bionectriaceae</taxon>
        <taxon>Clonostachys</taxon>
    </lineage>
</organism>
<dbReference type="Proteomes" id="UP000836387">
    <property type="component" value="Unassembled WGS sequence"/>
</dbReference>
<accession>A0ACA9TL46</accession>
<gene>
    <name evidence="1" type="ORF">CRV2_00003093</name>
</gene>
<keyword evidence="2" id="KW-1185">Reference proteome</keyword>
<reference evidence="1" key="1">
    <citation type="submission" date="2020-04" db="EMBL/GenBank/DDBJ databases">
        <authorList>
            <person name="Broberg M."/>
        </authorList>
    </citation>
    <scope>NUCLEOTIDE SEQUENCE</scope>
</reference>
<proteinExistence type="predicted"/>
<reference evidence="1" key="2">
    <citation type="submission" date="2021-10" db="EMBL/GenBank/DDBJ databases">
        <authorList>
            <person name="Piombo E."/>
        </authorList>
    </citation>
    <scope>NUCLEOTIDE SEQUENCE</scope>
</reference>
<protein>
    <submittedName>
        <fullName evidence="1">Uncharacterized protein</fullName>
    </submittedName>
</protein>
<dbReference type="EMBL" id="CADEHS020000005">
    <property type="protein sequence ID" value="CAG9941659.1"/>
    <property type="molecule type" value="Genomic_DNA"/>
</dbReference>
<evidence type="ECO:0000313" key="2">
    <source>
        <dbReference type="Proteomes" id="UP000836387"/>
    </source>
</evidence>
<comment type="caution">
    <text evidence="1">The sequence shown here is derived from an EMBL/GenBank/DDBJ whole genome shotgun (WGS) entry which is preliminary data.</text>
</comment>